<gene>
    <name evidence="2" type="ORF">EFB08_19300</name>
</gene>
<protein>
    <recommendedName>
        <fullName evidence="4">Lipoprotein</fullName>
    </recommendedName>
</protein>
<dbReference type="Proteomes" id="UP000272117">
    <property type="component" value="Unassembled WGS sequence"/>
</dbReference>
<evidence type="ECO:0000313" key="3">
    <source>
        <dbReference type="Proteomes" id="UP000272117"/>
    </source>
</evidence>
<evidence type="ECO:0008006" key="4">
    <source>
        <dbReference type="Google" id="ProtNLM"/>
    </source>
</evidence>
<feature type="signal peptide" evidence="1">
    <location>
        <begin position="1"/>
        <end position="29"/>
    </location>
</feature>
<accession>A0A3M9MFM4</accession>
<sequence>MLQLLPFRFWVKKSTFVLLSSVILLGSSACEDEGTTAPVVQRTHQAYDLVSFLDQEAQALMEKKATVRKTVSEAGKIRETKTFPSLNWTEELAPFADADINKPALTGLFNKETSSNAMGQQVIRYKAKEDASTNVQEVTYTLDAKGQLVQLDAVILQENMMFNTKKLLHLEAHSGPSPRVVRYHLDETQKLLFMGAERYSVTGEVIP</sequence>
<evidence type="ECO:0000256" key="1">
    <source>
        <dbReference type="SAM" id="SignalP"/>
    </source>
</evidence>
<name>A0A3M9MFM4_9BACT</name>
<dbReference type="RefSeq" id="WP_123128594.1">
    <property type="nucleotide sequence ID" value="NZ_RJJD01000015.1"/>
</dbReference>
<keyword evidence="1" id="KW-0732">Signal</keyword>
<dbReference type="AlphaFoldDB" id="A0A3M9MFM4"/>
<dbReference type="OrthoDB" id="794757at2"/>
<keyword evidence="3" id="KW-1185">Reference proteome</keyword>
<dbReference type="EMBL" id="RJJD01000015">
    <property type="protein sequence ID" value="RNI23673.1"/>
    <property type="molecule type" value="Genomic_DNA"/>
</dbReference>
<reference evidence="2 3" key="1">
    <citation type="submission" date="2018-11" db="EMBL/GenBank/DDBJ databases">
        <title>Rufibacter latericius sp. nov., isolated from water in Baiyang Lake.</title>
        <authorList>
            <person name="Yang Y."/>
        </authorList>
    </citation>
    <scope>NUCLEOTIDE SEQUENCE [LARGE SCALE GENOMIC DNA]</scope>
    <source>
        <strain evidence="2 3">R-22-1c-1</strain>
    </source>
</reference>
<organism evidence="2 3">
    <name type="scientific">Rufibacter latericius</name>
    <dbReference type="NCBI Taxonomy" id="2487040"/>
    <lineage>
        <taxon>Bacteria</taxon>
        <taxon>Pseudomonadati</taxon>
        <taxon>Bacteroidota</taxon>
        <taxon>Cytophagia</taxon>
        <taxon>Cytophagales</taxon>
        <taxon>Hymenobacteraceae</taxon>
        <taxon>Rufibacter</taxon>
    </lineage>
</organism>
<proteinExistence type="predicted"/>
<evidence type="ECO:0000313" key="2">
    <source>
        <dbReference type="EMBL" id="RNI23673.1"/>
    </source>
</evidence>
<feature type="chain" id="PRO_5017999787" description="Lipoprotein" evidence="1">
    <location>
        <begin position="30"/>
        <end position="207"/>
    </location>
</feature>
<comment type="caution">
    <text evidence="2">The sequence shown here is derived from an EMBL/GenBank/DDBJ whole genome shotgun (WGS) entry which is preliminary data.</text>
</comment>